<sequence length="223" mass="25021">MSDASLVSAIRTALREAADAERAPHMQAYMKSAMPFLGVPMPAVRSITKAALRAHPPTLDELEAAVRTLWDEAEFREERYAASGLLAAKVATGRLELVPLYEHLATTGAWWDHVDDLAHRVAELHDAHAAEAAAVVRRWSTADDFWLRRLAIISQLGRRDRVDPALLTDVIEPNVEDTEFFVRKAIGWALREYARVEADWVRTFVADHPDLSGLSRREALKHL</sequence>
<protein>
    <submittedName>
        <fullName evidence="1">DNA alkylation repair protein</fullName>
    </submittedName>
</protein>
<dbReference type="Pfam" id="PF08713">
    <property type="entry name" value="DNA_alkylation"/>
    <property type="match status" value="1"/>
</dbReference>
<organism evidence="1 2">
    <name type="scientific">Aeromicrobium ginsengisoli</name>
    <dbReference type="NCBI Taxonomy" id="363867"/>
    <lineage>
        <taxon>Bacteria</taxon>
        <taxon>Bacillati</taxon>
        <taxon>Actinomycetota</taxon>
        <taxon>Actinomycetes</taxon>
        <taxon>Propionibacteriales</taxon>
        <taxon>Nocardioidaceae</taxon>
        <taxon>Aeromicrobium</taxon>
    </lineage>
</organism>
<dbReference type="SUPFAM" id="SSF48371">
    <property type="entry name" value="ARM repeat"/>
    <property type="match status" value="1"/>
</dbReference>
<dbReference type="RefSeq" id="WP_149688194.1">
    <property type="nucleotide sequence ID" value="NZ_SDPQ02000001.1"/>
</dbReference>
<dbReference type="CDD" id="cd07064">
    <property type="entry name" value="AlkD_like_1"/>
    <property type="match status" value="1"/>
</dbReference>
<gene>
    <name evidence="1" type="ORF">ESP70_004945</name>
</gene>
<dbReference type="OrthoDB" id="9775346at2"/>
<dbReference type="AlphaFoldDB" id="A0A5M4FJ56"/>
<dbReference type="EMBL" id="SDPQ02000001">
    <property type="protein sequence ID" value="KAA1400091.1"/>
    <property type="molecule type" value="Genomic_DNA"/>
</dbReference>
<dbReference type="Gene3D" id="1.20.1660.10">
    <property type="entry name" value="Hypothetical protein (EF3068)"/>
    <property type="match status" value="1"/>
</dbReference>
<evidence type="ECO:0000313" key="1">
    <source>
        <dbReference type="EMBL" id="KAA1400091.1"/>
    </source>
</evidence>
<dbReference type="PANTHER" id="PTHR34070:SF1">
    <property type="entry name" value="DNA ALKYLATION REPAIR PROTEIN"/>
    <property type="match status" value="1"/>
</dbReference>
<evidence type="ECO:0000313" key="2">
    <source>
        <dbReference type="Proteomes" id="UP000380867"/>
    </source>
</evidence>
<dbReference type="InterPro" id="IPR016024">
    <property type="entry name" value="ARM-type_fold"/>
</dbReference>
<proteinExistence type="predicted"/>
<name>A0A5M4FJ56_9ACTN</name>
<dbReference type="Gene3D" id="1.25.40.290">
    <property type="entry name" value="ARM repeat domains"/>
    <property type="match status" value="1"/>
</dbReference>
<dbReference type="InterPro" id="IPR014825">
    <property type="entry name" value="DNA_alkylation"/>
</dbReference>
<accession>A0A5M4FJ56</accession>
<dbReference type="PANTHER" id="PTHR34070">
    <property type="entry name" value="ARMADILLO-TYPE FOLD"/>
    <property type="match status" value="1"/>
</dbReference>
<reference evidence="1" key="1">
    <citation type="submission" date="2019-09" db="EMBL/GenBank/DDBJ databases">
        <authorList>
            <person name="Li J."/>
        </authorList>
    </citation>
    <scope>NUCLEOTIDE SEQUENCE [LARGE SCALE GENOMIC DNA]</scope>
    <source>
        <strain evidence="1">JCM 14732</strain>
    </source>
</reference>
<dbReference type="Proteomes" id="UP000380867">
    <property type="component" value="Unassembled WGS sequence"/>
</dbReference>
<keyword evidence="2" id="KW-1185">Reference proteome</keyword>
<comment type="caution">
    <text evidence="1">The sequence shown here is derived from an EMBL/GenBank/DDBJ whole genome shotgun (WGS) entry which is preliminary data.</text>
</comment>